<dbReference type="Proteomes" id="UP000000763">
    <property type="component" value="Chromosome 8"/>
</dbReference>
<evidence type="ECO:0000313" key="4">
    <source>
        <dbReference type="Proteomes" id="UP000000763"/>
    </source>
</evidence>
<evidence type="ECO:0000313" key="2">
    <source>
        <dbReference type="EMBL" id="BAD09042.1"/>
    </source>
</evidence>
<feature type="region of interest" description="Disordered" evidence="1">
    <location>
        <begin position="70"/>
        <end position="95"/>
    </location>
</feature>
<organism evidence="2 4">
    <name type="scientific">Oryza sativa subsp. japonica</name>
    <name type="common">Rice</name>
    <dbReference type="NCBI Taxonomy" id="39947"/>
    <lineage>
        <taxon>Eukaryota</taxon>
        <taxon>Viridiplantae</taxon>
        <taxon>Streptophyta</taxon>
        <taxon>Embryophyta</taxon>
        <taxon>Tracheophyta</taxon>
        <taxon>Spermatophyta</taxon>
        <taxon>Magnoliopsida</taxon>
        <taxon>Liliopsida</taxon>
        <taxon>Poales</taxon>
        <taxon>Poaceae</taxon>
        <taxon>BOP clade</taxon>
        <taxon>Oryzoideae</taxon>
        <taxon>Oryzeae</taxon>
        <taxon>Oryzinae</taxon>
        <taxon>Oryza</taxon>
        <taxon>Oryza sativa</taxon>
    </lineage>
</organism>
<evidence type="ECO:0000256" key="1">
    <source>
        <dbReference type="SAM" id="MobiDB-lite"/>
    </source>
</evidence>
<reference evidence="4" key="4">
    <citation type="journal article" date="2008" name="Nucleic Acids Res.">
        <title>The rice annotation project database (RAP-DB): 2008 update.</title>
        <authorList>
            <consortium name="The rice annotation project (RAP)"/>
        </authorList>
    </citation>
    <scope>GENOME REANNOTATION</scope>
    <source>
        <strain evidence="4">cv. Nipponbare</strain>
    </source>
</reference>
<dbReference type="EMBL" id="AP004562">
    <property type="protein sequence ID" value="BAD33112.1"/>
    <property type="molecule type" value="Genomic_DNA"/>
</dbReference>
<reference evidence="4" key="3">
    <citation type="journal article" date="2005" name="Nature">
        <title>The map-based sequence of the rice genome.</title>
        <authorList>
            <consortium name="International rice genome sequencing project (IRGSP)"/>
            <person name="Matsumoto T."/>
            <person name="Wu J."/>
            <person name="Kanamori H."/>
            <person name="Katayose Y."/>
            <person name="Fujisawa M."/>
            <person name="Namiki N."/>
            <person name="Mizuno H."/>
            <person name="Yamamoto K."/>
            <person name="Antonio B.A."/>
            <person name="Baba T."/>
            <person name="Sakata K."/>
            <person name="Nagamura Y."/>
            <person name="Aoki H."/>
            <person name="Arikawa K."/>
            <person name="Arita K."/>
            <person name="Bito T."/>
            <person name="Chiden Y."/>
            <person name="Fujitsuka N."/>
            <person name="Fukunaka R."/>
            <person name="Hamada M."/>
            <person name="Harada C."/>
            <person name="Hayashi A."/>
            <person name="Hijishita S."/>
            <person name="Honda M."/>
            <person name="Hosokawa S."/>
            <person name="Ichikawa Y."/>
            <person name="Idonuma A."/>
            <person name="Iijima M."/>
            <person name="Ikeda M."/>
            <person name="Ikeno M."/>
            <person name="Ito K."/>
            <person name="Ito S."/>
            <person name="Ito T."/>
            <person name="Ito Y."/>
            <person name="Ito Y."/>
            <person name="Iwabuchi A."/>
            <person name="Kamiya K."/>
            <person name="Karasawa W."/>
            <person name="Kurita K."/>
            <person name="Katagiri S."/>
            <person name="Kikuta A."/>
            <person name="Kobayashi H."/>
            <person name="Kobayashi N."/>
            <person name="Machita K."/>
            <person name="Maehara T."/>
            <person name="Masukawa M."/>
            <person name="Mizubayashi T."/>
            <person name="Mukai Y."/>
            <person name="Nagasaki H."/>
            <person name="Nagata Y."/>
            <person name="Naito S."/>
            <person name="Nakashima M."/>
            <person name="Nakama Y."/>
            <person name="Nakamichi Y."/>
            <person name="Nakamura M."/>
            <person name="Meguro A."/>
            <person name="Negishi M."/>
            <person name="Ohta I."/>
            <person name="Ohta T."/>
            <person name="Okamoto M."/>
            <person name="Ono N."/>
            <person name="Saji S."/>
            <person name="Sakaguchi M."/>
            <person name="Sakai K."/>
            <person name="Shibata M."/>
            <person name="Shimokawa T."/>
            <person name="Song J."/>
            <person name="Takazaki Y."/>
            <person name="Terasawa K."/>
            <person name="Tsugane M."/>
            <person name="Tsuji K."/>
            <person name="Ueda S."/>
            <person name="Waki K."/>
            <person name="Yamagata H."/>
            <person name="Yamamoto M."/>
            <person name="Yamamoto S."/>
            <person name="Yamane H."/>
            <person name="Yoshiki S."/>
            <person name="Yoshihara R."/>
            <person name="Yukawa K."/>
            <person name="Zhong H."/>
            <person name="Yano M."/>
            <person name="Yuan Q."/>
            <person name="Ouyang S."/>
            <person name="Liu J."/>
            <person name="Jones K.M."/>
            <person name="Gansberger K."/>
            <person name="Moffat K."/>
            <person name="Hill J."/>
            <person name="Bera J."/>
            <person name="Fadrosh D."/>
            <person name="Jin S."/>
            <person name="Johri S."/>
            <person name="Kim M."/>
            <person name="Overton L."/>
            <person name="Reardon M."/>
            <person name="Tsitrin T."/>
            <person name="Vuong H."/>
            <person name="Weaver B."/>
            <person name="Ciecko A."/>
            <person name="Tallon L."/>
            <person name="Jackson J."/>
            <person name="Pai G."/>
            <person name="Aken S.V."/>
            <person name="Utterback T."/>
            <person name="Reidmuller S."/>
            <person name="Feldblyum T."/>
            <person name="Hsiao J."/>
            <person name="Zismann V."/>
            <person name="Iobst S."/>
            <person name="de Vazeille A.R."/>
            <person name="Buell C.R."/>
            <person name="Ying K."/>
            <person name="Li Y."/>
            <person name="Lu T."/>
            <person name="Huang Y."/>
            <person name="Zhao Q."/>
            <person name="Feng Q."/>
            <person name="Zhang L."/>
            <person name="Zhu J."/>
            <person name="Weng Q."/>
            <person name="Mu J."/>
            <person name="Lu Y."/>
            <person name="Fan D."/>
            <person name="Liu Y."/>
            <person name="Guan J."/>
            <person name="Zhang Y."/>
            <person name="Yu S."/>
            <person name="Liu X."/>
            <person name="Zhang Y."/>
            <person name="Hong G."/>
            <person name="Han B."/>
            <person name="Choisne N."/>
            <person name="Demange N."/>
            <person name="Orjeda G."/>
            <person name="Samain S."/>
            <person name="Cattolico L."/>
            <person name="Pelletier E."/>
            <person name="Couloux A."/>
            <person name="Segurens B."/>
            <person name="Wincker P."/>
            <person name="D'Hont A."/>
            <person name="Scarpelli C."/>
            <person name="Weissenbach J."/>
            <person name="Salanoubat M."/>
            <person name="Quetier F."/>
            <person name="Yu Y."/>
            <person name="Kim H.R."/>
            <person name="Rambo T."/>
            <person name="Currie J."/>
            <person name="Collura K."/>
            <person name="Luo M."/>
            <person name="Yang T."/>
            <person name="Ammiraju J.S.S."/>
            <person name="Engler F."/>
            <person name="Soderlund C."/>
            <person name="Wing R.A."/>
            <person name="Palmer L.E."/>
            <person name="de la Bastide M."/>
            <person name="Spiegel L."/>
            <person name="Nascimento L."/>
            <person name="Zutavern T."/>
            <person name="O'Shaughnessy A."/>
            <person name="Dike S."/>
            <person name="Dedhia N."/>
            <person name="Preston R."/>
            <person name="Balija V."/>
            <person name="McCombie W.R."/>
            <person name="Chow T."/>
            <person name="Chen H."/>
            <person name="Chung M."/>
            <person name="Chen C."/>
            <person name="Shaw J."/>
            <person name="Wu H."/>
            <person name="Hsiao K."/>
            <person name="Chao Y."/>
            <person name="Chu M."/>
            <person name="Cheng C."/>
            <person name="Hour A."/>
            <person name="Lee P."/>
            <person name="Lin S."/>
            <person name="Lin Y."/>
            <person name="Liou J."/>
            <person name="Liu S."/>
            <person name="Hsing Y."/>
            <person name="Raghuvanshi S."/>
            <person name="Mohanty A."/>
            <person name="Bharti A.K."/>
            <person name="Gaur A."/>
            <person name="Gupta V."/>
            <person name="Kumar D."/>
            <person name="Ravi V."/>
            <person name="Vij S."/>
            <person name="Kapur A."/>
            <person name="Khurana P."/>
            <person name="Khurana P."/>
            <person name="Khurana J.P."/>
            <person name="Tyagi A.K."/>
            <person name="Gaikwad K."/>
            <person name="Singh A."/>
            <person name="Dalal V."/>
            <person name="Srivastava S."/>
            <person name="Dixit A."/>
            <person name="Pal A.K."/>
            <person name="Ghazi I.A."/>
            <person name="Yadav M."/>
            <person name="Pandit A."/>
            <person name="Bhargava A."/>
            <person name="Sureshbabu K."/>
            <person name="Batra K."/>
            <person name="Sharma T.R."/>
            <person name="Mohapatra T."/>
            <person name="Singh N.K."/>
            <person name="Messing J."/>
            <person name="Nelson A.B."/>
            <person name="Fuks G."/>
            <person name="Kavchok S."/>
            <person name="Keizer G."/>
            <person name="Linton E."/>
            <person name="Llaca V."/>
            <person name="Song R."/>
            <person name="Tanyolac B."/>
            <person name="Young S."/>
            <person name="Ho-Il K."/>
            <person name="Hahn J.H."/>
            <person name="Sangsakoo G."/>
            <person name="Vanavichit A."/>
            <person name="de Mattos Luiz.A.T."/>
            <person name="Zimmer P.D."/>
            <person name="Malone G."/>
            <person name="Dellagostin O."/>
            <person name="de Oliveira A.C."/>
            <person name="Bevan M."/>
            <person name="Bancroft I."/>
            <person name="Minx P."/>
            <person name="Cordum H."/>
            <person name="Wilson R."/>
            <person name="Cheng Z."/>
            <person name="Jin W."/>
            <person name="Jiang J."/>
            <person name="Leong S.A."/>
            <person name="Iwama H."/>
            <person name="Gojobori T."/>
            <person name="Itoh T."/>
            <person name="Niimura Y."/>
            <person name="Fujii Y."/>
            <person name="Habara T."/>
            <person name="Sakai H."/>
            <person name="Sato Y."/>
            <person name="Wilson G."/>
            <person name="Kumar K."/>
            <person name="McCouch S."/>
            <person name="Juretic N."/>
            <person name="Hoen D."/>
            <person name="Wright S."/>
            <person name="Bruskiewich R."/>
            <person name="Bureau T."/>
            <person name="Miyao A."/>
            <person name="Hirochika H."/>
            <person name="Nishikawa T."/>
            <person name="Kadowaki K."/>
            <person name="Sugiura M."/>
            <person name="Burr B."/>
            <person name="Sasaki T."/>
        </authorList>
    </citation>
    <scope>NUCLEOTIDE SEQUENCE [LARGE SCALE GENOMIC DNA]</scope>
    <source>
        <strain evidence="4">cv. Nipponbare</strain>
    </source>
</reference>
<reference evidence="3" key="2">
    <citation type="submission" date="2001-12" db="EMBL/GenBank/DDBJ databases">
        <title>Oryza sativa nipponbare(GA3) genomic DNA, chromosome 8, PAC clone:P0470F10.</title>
        <authorList>
            <person name="Sasaki T."/>
            <person name="Matsumoto T."/>
            <person name="Yamamoto K."/>
        </authorList>
    </citation>
    <scope>NUCLEOTIDE SEQUENCE</scope>
</reference>
<reference evidence="2" key="1">
    <citation type="submission" date="2001-07" db="EMBL/GenBank/DDBJ databases">
        <title>Oryza sativa nipponbare(GA3) genomic DNA, chromosome 8, BAC clone:OJ1005_B05.</title>
        <authorList>
            <person name="Sasaki T."/>
            <person name="Matsumoto T."/>
            <person name="Yamamoto K."/>
        </authorList>
    </citation>
    <scope>NUCLEOTIDE SEQUENCE</scope>
</reference>
<name>Q6ZJ52_ORYSJ</name>
<dbReference type="AlphaFoldDB" id="Q6ZJ52"/>
<gene>
    <name evidence="2" type="ORF">OJ1005_B05.11</name>
    <name evidence="3" type="ORF">P0470F10.34</name>
</gene>
<accession>Q6ZJ52</accession>
<protein>
    <submittedName>
        <fullName evidence="2">Uncharacterized protein</fullName>
    </submittedName>
</protein>
<sequence length="141" mass="15371">MRACVRGGALLIRIFDRSCLVTTDKSKTIRFFSSFLRSFRARHHTPPVFLSAASASGLVPPWRRLGLRLVGAPPAPQPRRCEEARRRRPRTPLAPRAVAILHPRVAAHHELRLPPPRAAKGKKRAAIAGFGGIGSPPSPAA</sequence>
<dbReference type="EMBL" id="AP003925">
    <property type="protein sequence ID" value="BAD09042.1"/>
    <property type="molecule type" value="Genomic_DNA"/>
</dbReference>
<evidence type="ECO:0000313" key="3">
    <source>
        <dbReference type="EMBL" id="BAD33112.1"/>
    </source>
</evidence>
<proteinExistence type="predicted"/>